<evidence type="ECO:0000259" key="3">
    <source>
        <dbReference type="PROSITE" id="PS50025"/>
    </source>
</evidence>
<dbReference type="AlphaFoldDB" id="A0A382BEL6"/>
<protein>
    <recommendedName>
        <fullName evidence="3">Laminin G domain-containing protein</fullName>
    </recommendedName>
</protein>
<dbReference type="InterPro" id="IPR044048">
    <property type="entry name" value="Big_12"/>
</dbReference>
<evidence type="ECO:0000256" key="1">
    <source>
        <dbReference type="ARBA" id="ARBA00022729"/>
    </source>
</evidence>
<dbReference type="SUPFAM" id="SSF49899">
    <property type="entry name" value="Concanavalin A-like lectins/glucanases"/>
    <property type="match status" value="1"/>
</dbReference>
<evidence type="ECO:0000313" key="4">
    <source>
        <dbReference type="EMBL" id="SVB12104.1"/>
    </source>
</evidence>
<dbReference type="EMBL" id="UINC01029420">
    <property type="protein sequence ID" value="SVB12104.1"/>
    <property type="molecule type" value="Genomic_DNA"/>
</dbReference>
<feature type="domain" description="Laminin G" evidence="3">
    <location>
        <begin position="1"/>
        <end position="176"/>
    </location>
</feature>
<feature type="non-terminal residue" evidence="4">
    <location>
        <position position="1"/>
    </location>
</feature>
<dbReference type="SMART" id="SM00560">
    <property type="entry name" value="LamGL"/>
    <property type="match status" value="1"/>
</dbReference>
<evidence type="ECO:0000256" key="2">
    <source>
        <dbReference type="ARBA" id="ARBA00023157"/>
    </source>
</evidence>
<keyword evidence="1" id="KW-0732">Signal</keyword>
<sequence>VDDYVDAGSVSNNFSNADFTINAWVKTSAESQGILIKNDGDGSWESGEKAFYIQSSGIPAFVGYGNNYIIGNTSINDGNWHYVSIVWDYSGSGSSGTGKVFVDGSEGTSSSSYAANNLDVDGHSITIGAPNYFSGEAPNYFSGNINDVTIWNLALTQQEIQSYMTTPPAGSETGLVGYWNFNEGTGTTLTDQTSNGNNGTIYGATWGSPSIATIDYSSSSGSTLTFNYTVAAGHSSSDLDYSSTNALTLNGGTITDASGNAATLTLPSPGATNSLGANKALVIDGSVLAMTITAANGDGASINSGSTTNDGSLTVAFISSASTINFVSTDITVTGGSISSFSGSGTSYTAIFTPSADGATTIDVAAGTFTDAAGNDNTAAAQYTWTYDSTPPTISSVSLASDNSTIAVTMSEACYRTADGDTLQVTDFELTPIIGGTATLSSATPSSISASGNVYTLGISLTGTPDGSEVLTVDHNNIFDVAGNVASTSQISGETISFSDYQNVHENVSSWVTTNATFEIESGAGPNGDALKWVEGDDASADRSKVGWRFHPNIDLSSAWSSVGVSDHWFRVEIKTYYTGDLKVYFSDGPGKYQLLTVTVQGTGLWKTYDFPLSDTSPTTGANATDFNTSDIDALSIQDFNHQAGREFYIGVIKIFYKPVNTITLNDQIAPAAFTTGSAITTGGTIVAGKWNGTNTGLDVTVPIANDASLN</sequence>
<accession>A0A382BEL6</accession>
<dbReference type="Pfam" id="PF13385">
    <property type="entry name" value="Laminin_G_3"/>
    <property type="match status" value="1"/>
</dbReference>
<organism evidence="4">
    <name type="scientific">marine metagenome</name>
    <dbReference type="NCBI Taxonomy" id="408172"/>
    <lineage>
        <taxon>unclassified sequences</taxon>
        <taxon>metagenomes</taxon>
        <taxon>ecological metagenomes</taxon>
    </lineage>
</organism>
<gene>
    <name evidence="4" type="ORF">METZ01_LOCUS164958</name>
</gene>
<keyword evidence="2" id="KW-1015">Disulfide bond</keyword>
<dbReference type="Gene3D" id="2.60.120.200">
    <property type="match status" value="1"/>
</dbReference>
<reference evidence="4" key="1">
    <citation type="submission" date="2018-05" db="EMBL/GenBank/DDBJ databases">
        <authorList>
            <person name="Lanie J.A."/>
            <person name="Ng W.-L."/>
            <person name="Kazmierczak K.M."/>
            <person name="Andrzejewski T.M."/>
            <person name="Davidsen T.M."/>
            <person name="Wayne K.J."/>
            <person name="Tettelin H."/>
            <person name="Glass J.I."/>
            <person name="Rusch D."/>
            <person name="Podicherti R."/>
            <person name="Tsui H.-C.T."/>
            <person name="Winkler M.E."/>
        </authorList>
    </citation>
    <scope>NUCLEOTIDE SEQUENCE</scope>
</reference>
<dbReference type="Pfam" id="PF19078">
    <property type="entry name" value="Big_12"/>
    <property type="match status" value="1"/>
</dbReference>
<dbReference type="SMART" id="SM00282">
    <property type="entry name" value="LamG"/>
    <property type="match status" value="1"/>
</dbReference>
<proteinExistence type="predicted"/>
<name>A0A382BEL6_9ZZZZ</name>
<feature type="non-terminal residue" evidence="4">
    <location>
        <position position="711"/>
    </location>
</feature>
<dbReference type="InterPro" id="IPR006558">
    <property type="entry name" value="LamG-like"/>
</dbReference>
<dbReference type="InterPro" id="IPR001791">
    <property type="entry name" value="Laminin_G"/>
</dbReference>
<dbReference type="PROSITE" id="PS50025">
    <property type="entry name" value="LAM_G_DOMAIN"/>
    <property type="match status" value="1"/>
</dbReference>
<dbReference type="InterPro" id="IPR013320">
    <property type="entry name" value="ConA-like_dom_sf"/>
</dbReference>